<dbReference type="Proteomes" id="UP000324106">
    <property type="component" value="Chromosome"/>
</dbReference>
<dbReference type="Gene3D" id="3.50.50.60">
    <property type="entry name" value="FAD/NAD(P)-binding domain"/>
    <property type="match status" value="1"/>
</dbReference>
<sequence length="129" mass="13652">MAALERALQKHESQEGGQTARRDRALTAGGTRACITGDALASVNPIYGQGLTLAALAANSLGAYLRTNPDLRKPTWDNVRLVEAVVDGARQFSTAAGLAQPHVGPYPRGYRAQKWVAGRLTEAPCSTPP</sequence>
<protein>
    <submittedName>
        <fullName evidence="2">Uncharacterized protein</fullName>
    </submittedName>
</protein>
<reference evidence="2 3" key="1">
    <citation type="submission" date="2018-05" db="EMBL/GenBank/DDBJ databases">
        <title>Streptomyces venezuelae.</title>
        <authorList>
            <person name="Kim W."/>
            <person name="Lee N."/>
            <person name="Cho B.-K."/>
        </authorList>
    </citation>
    <scope>NUCLEOTIDE SEQUENCE [LARGE SCALE GENOMIC DNA]</scope>
    <source>
        <strain evidence="2 3">ATCC 15068</strain>
    </source>
</reference>
<feature type="region of interest" description="Disordered" evidence="1">
    <location>
        <begin position="1"/>
        <end position="25"/>
    </location>
</feature>
<dbReference type="RefSeq" id="WP_150273880.1">
    <property type="nucleotide sequence ID" value="NZ_CP029194.1"/>
</dbReference>
<dbReference type="EMBL" id="CP029194">
    <property type="protein sequence ID" value="QES24287.1"/>
    <property type="molecule type" value="Genomic_DNA"/>
</dbReference>
<proteinExistence type="predicted"/>
<evidence type="ECO:0000256" key="1">
    <source>
        <dbReference type="SAM" id="MobiDB-lite"/>
    </source>
</evidence>
<name>A0A5P2B2N4_STRVZ</name>
<gene>
    <name evidence="2" type="ORF">DEJ46_38700</name>
</gene>
<evidence type="ECO:0000313" key="2">
    <source>
        <dbReference type="EMBL" id="QES24287.1"/>
    </source>
</evidence>
<dbReference type="InterPro" id="IPR036188">
    <property type="entry name" value="FAD/NAD-bd_sf"/>
</dbReference>
<dbReference type="AlphaFoldDB" id="A0A5P2B2N4"/>
<accession>A0A5P2B2N4</accession>
<feature type="compositionally biased region" description="Basic and acidic residues" evidence="1">
    <location>
        <begin position="7"/>
        <end position="25"/>
    </location>
</feature>
<organism evidence="2 3">
    <name type="scientific">Streptomyces venezuelae</name>
    <dbReference type="NCBI Taxonomy" id="54571"/>
    <lineage>
        <taxon>Bacteria</taxon>
        <taxon>Bacillati</taxon>
        <taxon>Actinomycetota</taxon>
        <taxon>Actinomycetes</taxon>
        <taxon>Kitasatosporales</taxon>
        <taxon>Streptomycetaceae</taxon>
        <taxon>Streptomyces</taxon>
    </lineage>
</organism>
<evidence type="ECO:0000313" key="3">
    <source>
        <dbReference type="Proteomes" id="UP000324106"/>
    </source>
</evidence>
<dbReference type="OrthoDB" id="9790035at2"/>